<accession>H1DDC6</accession>
<sequence>MNYGISVLFRAIPVVMAFICFFLGGFIFLYGNDAARDVAGPVVFFLGAICLALYATAATIIRQLIHKFHPFLKYLIPGFGYLVALVTIGCGIWIFSQGTSGFIVSGHVVCGVGLIACCVSTAATSSTKFYLIPQNSSSGSLALNKEGFSGFTEKILILLTVIFSIIAWVWCIILLSRIAEGAEYFVAGTVMGGLACICSSLIALVASISRQIRNDYGEKDRSFWPKLVFFFGTVCILWGLVVILTMIGNVANTTGFIMIGLGLVCFSISSKVLLLAKVWRQGYALANRIPLIPVITALLCLFMGAFLFEEGILDNAFFVPARVLVGLGAICFCLFSIVSILESGTSKK</sequence>
<feature type="transmembrane region" description="Helical" evidence="1">
    <location>
        <begin position="74"/>
        <end position="96"/>
    </location>
</feature>
<evidence type="ECO:0000313" key="2">
    <source>
        <dbReference type="EMBL" id="EHP50935.1"/>
    </source>
</evidence>
<dbReference type="Proteomes" id="UP000004892">
    <property type="component" value="Unassembled WGS sequence"/>
</dbReference>
<organism evidence="2 3">
    <name type="scientific">Odoribacter laneus YIT 12061</name>
    <dbReference type="NCBI Taxonomy" id="742817"/>
    <lineage>
        <taxon>Bacteria</taxon>
        <taxon>Pseudomonadati</taxon>
        <taxon>Bacteroidota</taxon>
        <taxon>Bacteroidia</taxon>
        <taxon>Bacteroidales</taxon>
        <taxon>Odoribacteraceae</taxon>
        <taxon>Odoribacter</taxon>
    </lineage>
</organism>
<feature type="transmembrane region" description="Helical" evidence="1">
    <location>
        <begin position="155"/>
        <end position="178"/>
    </location>
</feature>
<gene>
    <name evidence="2" type="ORF">HMPREF9449_00262</name>
</gene>
<feature type="transmembrane region" description="Helical" evidence="1">
    <location>
        <begin position="320"/>
        <end position="341"/>
    </location>
</feature>
<evidence type="ECO:0008006" key="4">
    <source>
        <dbReference type="Google" id="ProtNLM"/>
    </source>
</evidence>
<dbReference type="AlphaFoldDB" id="H1DDC6"/>
<dbReference type="Pfam" id="PF10951">
    <property type="entry name" value="DUF2776"/>
    <property type="match status" value="1"/>
</dbReference>
<evidence type="ECO:0000313" key="3">
    <source>
        <dbReference type="Proteomes" id="UP000004892"/>
    </source>
</evidence>
<dbReference type="HOGENOM" id="CLU_899389_0_0_10"/>
<dbReference type="RefSeq" id="WP_009135416.1">
    <property type="nucleotide sequence ID" value="NZ_JH594596.1"/>
</dbReference>
<protein>
    <recommendedName>
        <fullName evidence="4">Inner membrane protein yhiM</fullName>
    </recommendedName>
</protein>
<feature type="transmembrane region" description="Helical" evidence="1">
    <location>
        <begin position="7"/>
        <end position="30"/>
    </location>
</feature>
<dbReference type="EMBL" id="ADMC01000002">
    <property type="protein sequence ID" value="EHP50935.1"/>
    <property type="molecule type" value="Genomic_DNA"/>
</dbReference>
<reference evidence="2 3" key="1">
    <citation type="submission" date="2012-01" db="EMBL/GenBank/DDBJ databases">
        <title>The Genome Sequence of Odoribacter laneus YIT 12061.</title>
        <authorList>
            <consortium name="The Broad Institute Genome Sequencing Platform"/>
            <person name="Earl A."/>
            <person name="Ward D."/>
            <person name="Feldgarden M."/>
            <person name="Gevers D."/>
            <person name="Morotomi M."/>
            <person name="Young S.K."/>
            <person name="Zeng Q."/>
            <person name="Gargeya S."/>
            <person name="Fitzgerald M."/>
            <person name="Haas B."/>
            <person name="Abouelleil A."/>
            <person name="Alvarado L."/>
            <person name="Arachchi H.M."/>
            <person name="Berlin A."/>
            <person name="Chapman S.B."/>
            <person name="Gearin G."/>
            <person name="Goldberg J."/>
            <person name="Griggs A."/>
            <person name="Gujja S."/>
            <person name="Hansen M."/>
            <person name="Heiman D."/>
            <person name="Howarth C."/>
            <person name="Larimer J."/>
            <person name="Lui A."/>
            <person name="MacDonald P.J.P."/>
            <person name="McCowen C."/>
            <person name="Montmayeur A."/>
            <person name="Murphy C."/>
            <person name="Neiman D."/>
            <person name="Pearson M."/>
            <person name="Priest M."/>
            <person name="Roberts A."/>
            <person name="Saif S."/>
            <person name="Shea T."/>
            <person name="Sisk P."/>
            <person name="Stolte C."/>
            <person name="Sykes S."/>
            <person name="Wortman J."/>
            <person name="Nusbaum C."/>
            <person name="Birren B."/>
        </authorList>
    </citation>
    <scope>NUCLEOTIDE SEQUENCE [LARGE SCALE GENOMIC DNA]</scope>
    <source>
        <strain evidence="2 3">YIT 12061</strain>
    </source>
</reference>
<name>H1DDC6_9BACT</name>
<dbReference type="GeneID" id="98067923"/>
<keyword evidence="3" id="KW-1185">Reference proteome</keyword>
<evidence type="ECO:0000256" key="1">
    <source>
        <dbReference type="SAM" id="Phobius"/>
    </source>
</evidence>
<proteinExistence type="predicted"/>
<dbReference type="PATRIC" id="fig|742817.3.peg.270"/>
<feature type="transmembrane region" description="Helical" evidence="1">
    <location>
        <begin position="288"/>
        <end position="308"/>
    </location>
</feature>
<feature type="transmembrane region" description="Helical" evidence="1">
    <location>
        <begin position="42"/>
        <end position="62"/>
    </location>
</feature>
<dbReference type="InterPro" id="IPR021240">
    <property type="entry name" value="DUF2776"/>
</dbReference>
<comment type="caution">
    <text evidence="2">The sequence shown here is derived from an EMBL/GenBank/DDBJ whole genome shotgun (WGS) entry which is preliminary data.</text>
</comment>
<keyword evidence="1" id="KW-0472">Membrane</keyword>
<feature type="transmembrane region" description="Helical" evidence="1">
    <location>
        <begin position="184"/>
        <end position="206"/>
    </location>
</feature>
<dbReference type="STRING" id="742817.HMPREF9449_00262"/>
<dbReference type="eggNOG" id="ENOG502ZA26">
    <property type="taxonomic scope" value="Bacteria"/>
</dbReference>
<feature type="transmembrane region" description="Helical" evidence="1">
    <location>
        <begin position="102"/>
        <end position="123"/>
    </location>
</feature>
<feature type="transmembrane region" description="Helical" evidence="1">
    <location>
        <begin position="227"/>
        <end position="250"/>
    </location>
</feature>
<keyword evidence="1" id="KW-1133">Transmembrane helix</keyword>
<keyword evidence="1" id="KW-0812">Transmembrane</keyword>
<feature type="transmembrane region" description="Helical" evidence="1">
    <location>
        <begin position="256"/>
        <end position="276"/>
    </location>
</feature>